<feature type="compositionally biased region" description="Low complexity" evidence="1">
    <location>
        <begin position="120"/>
        <end position="129"/>
    </location>
</feature>
<comment type="caution">
    <text evidence="2">The sequence shown here is derived from an EMBL/GenBank/DDBJ whole genome shotgun (WGS) entry which is preliminary data.</text>
</comment>
<sequence length="254" mass="26684">MPTGQVNGTGPNTPVPPVAPAASGSQFRFVGRSVSAPVVSRMLETVSLRYLAVKSRSALLAMVMTTIENAATAAMRRCLEVALERAGPRLEYADGLGCRALSALEELVQRLPAASSQPEAMATGAAAGAQQNSRDETERRRVTTAAVAPRLSPNPFDVLQAVTHMLSVFSDRVFSSVNSSLDQASGRQSAAATQRSLLSPSLAAVDPLNLHVALYSSIESLYDSWLTQTGPPSQSSSGDAPDSAYTDDSFEAEV</sequence>
<accession>A0AAQ4D623</accession>
<feature type="region of interest" description="Disordered" evidence="1">
    <location>
        <begin position="226"/>
        <end position="254"/>
    </location>
</feature>
<feature type="compositionally biased region" description="Polar residues" evidence="1">
    <location>
        <begin position="226"/>
        <end position="238"/>
    </location>
</feature>
<evidence type="ECO:0000313" key="3">
    <source>
        <dbReference type="Proteomes" id="UP001321473"/>
    </source>
</evidence>
<proteinExistence type="predicted"/>
<dbReference type="Proteomes" id="UP001321473">
    <property type="component" value="Unassembled WGS sequence"/>
</dbReference>
<reference evidence="2 3" key="1">
    <citation type="journal article" date="2023" name="Arcadia Sci">
        <title>De novo assembly of a long-read Amblyomma americanum tick genome.</title>
        <authorList>
            <person name="Chou S."/>
            <person name="Poskanzer K.E."/>
            <person name="Rollins M."/>
            <person name="Thuy-Boun P.S."/>
        </authorList>
    </citation>
    <scope>NUCLEOTIDE SEQUENCE [LARGE SCALE GENOMIC DNA]</scope>
    <source>
        <strain evidence="2">F_SG_1</strain>
        <tissue evidence="2">Salivary glands</tissue>
    </source>
</reference>
<feature type="region of interest" description="Disordered" evidence="1">
    <location>
        <begin position="119"/>
        <end position="140"/>
    </location>
</feature>
<protein>
    <submittedName>
        <fullName evidence="2">Uncharacterized protein</fullName>
    </submittedName>
</protein>
<name>A0AAQ4D623_AMBAM</name>
<evidence type="ECO:0000313" key="2">
    <source>
        <dbReference type="EMBL" id="KAK8757913.1"/>
    </source>
</evidence>
<organism evidence="2 3">
    <name type="scientific">Amblyomma americanum</name>
    <name type="common">Lone star tick</name>
    <dbReference type="NCBI Taxonomy" id="6943"/>
    <lineage>
        <taxon>Eukaryota</taxon>
        <taxon>Metazoa</taxon>
        <taxon>Ecdysozoa</taxon>
        <taxon>Arthropoda</taxon>
        <taxon>Chelicerata</taxon>
        <taxon>Arachnida</taxon>
        <taxon>Acari</taxon>
        <taxon>Parasitiformes</taxon>
        <taxon>Ixodida</taxon>
        <taxon>Ixodoidea</taxon>
        <taxon>Ixodidae</taxon>
        <taxon>Amblyomminae</taxon>
        <taxon>Amblyomma</taxon>
    </lineage>
</organism>
<keyword evidence="3" id="KW-1185">Reference proteome</keyword>
<gene>
    <name evidence="2" type="ORF">V5799_004456</name>
</gene>
<dbReference type="AlphaFoldDB" id="A0AAQ4D623"/>
<dbReference type="EMBL" id="JARKHS020034688">
    <property type="protein sequence ID" value="KAK8757913.1"/>
    <property type="molecule type" value="Genomic_DNA"/>
</dbReference>
<evidence type="ECO:0000256" key="1">
    <source>
        <dbReference type="SAM" id="MobiDB-lite"/>
    </source>
</evidence>